<evidence type="ECO:0000256" key="1">
    <source>
        <dbReference type="ARBA" id="ARBA00022722"/>
    </source>
</evidence>
<dbReference type="InterPro" id="IPR036397">
    <property type="entry name" value="RNaseH_sf"/>
</dbReference>
<organism evidence="10 11">
    <name type="scientific">Candidatus Spyradosoma merdigallinarum</name>
    <dbReference type="NCBI Taxonomy" id="2840950"/>
    <lineage>
        <taxon>Bacteria</taxon>
        <taxon>Pseudomonadati</taxon>
        <taxon>Verrucomicrobiota</taxon>
        <taxon>Opitutia</taxon>
        <taxon>Opitutia incertae sedis</taxon>
        <taxon>Candidatus Spyradosoma</taxon>
    </lineage>
</organism>
<feature type="domain" description="3'-5' exonuclease" evidence="9">
    <location>
        <begin position="21"/>
        <end position="190"/>
    </location>
</feature>
<dbReference type="GO" id="GO:0046872">
    <property type="term" value="F:metal ion binding"/>
    <property type="evidence" value="ECO:0007669"/>
    <property type="project" value="UniProtKB-KW"/>
</dbReference>
<dbReference type="AlphaFoldDB" id="A0A9D1T1M4"/>
<comment type="caution">
    <text evidence="10">The sequence shown here is derived from an EMBL/GenBank/DDBJ whole genome shotgun (WGS) entry which is preliminary data.</text>
</comment>
<dbReference type="GO" id="GO:0008408">
    <property type="term" value="F:3'-5' exonuclease activity"/>
    <property type="evidence" value="ECO:0007669"/>
    <property type="project" value="InterPro"/>
</dbReference>
<evidence type="ECO:0000256" key="4">
    <source>
        <dbReference type="ARBA" id="ARBA00022839"/>
    </source>
</evidence>
<reference evidence="10" key="1">
    <citation type="submission" date="2020-10" db="EMBL/GenBank/DDBJ databases">
        <authorList>
            <person name="Gilroy R."/>
        </authorList>
    </citation>
    <scope>NUCLEOTIDE SEQUENCE</scope>
    <source>
        <strain evidence="10">10669</strain>
    </source>
</reference>
<keyword evidence="4 10" id="KW-0269">Exonuclease</keyword>
<dbReference type="GO" id="GO:0003676">
    <property type="term" value="F:nucleic acid binding"/>
    <property type="evidence" value="ECO:0007669"/>
    <property type="project" value="InterPro"/>
</dbReference>
<evidence type="ECO:0000259" key="9">
    <source>
        <dbReference type="SMART" id="SM00474"/>
    </source>
</evidence>
<accession>A0A9D1T1M4</accession>
<reference evidence="10" key="2">
    <citation type="journal article" date="2021" name="PeerJ">
        <title>Extensive microbial diversity within the chicken gut microbiome revealed by metagenomics and culture.</title>
        <authorList>
            <person name="Gilroy R."/>
            <person name="Ravi A."/>
            <person name="Getino M."/>
            <person name="Pursley I."/>
            <person name="Horton D.L."/>
            <person name="Alikhan N.F."/>
            <person name="Baker D."/>
            <person name="Gharbi K."/>
            <person name="Hall N."/>
            <person name="Watson M."/>
            <person name="Adriaenssens E.M."/>
            <person name="Foster-Nyarko E."/>
            <person name="Jarju S."/>
            <person name="Secka A."/>
            <person name="Antonio M."/>
            <person name="Oren A."/>
            <person name="Chaudhuri R.R."/>
            <person name="La Ragione R."/>
            <person name="Hildebrand F."/>
            <person name="Pallen M.J."/>
        </authorList>
    </citation>
    <scope>NUCLEOTIDE SEQUENCE</scope>
    <source>
        <strain evidence="10">10669</strain>
    </source>
</reference>
<protein>
    <recommendedName>
        <fullName evidence="6">3'-5' exonuclease</fullName>
    </recommendedName>
    <alternativeName>
        <fullName evidence="7">Werner Syndrome-like exonuclease</fullName>
    </alternativeName>
</protein>
<keyword evidence="2" id="KW-0479">Metal-binding</keyword>
<evidence type="ECO:0000256" key="6">
    <source>
        <dbReference type="ARBA" id="ARBA00040531"/>
    </source>
</evidence>
<evidence type="ECO:0000256" key="2">
    <source>
        <dbReference type="ARBA" id="ARBA00022723"/>
    </source>
</evidence>
<name>A0A9D1T1M4_9BACT</name>
<dbReference type="SMART" id="SM00474">
    <property type="entry name" value="35EXOc"/>
    <property type="match status" value="1"/>
</dbReference>
<dbReference type="Pfam" id="PF01612">
    <property type="entry name" value="DNA_pol_A_exo1"/>
    <property type="match status" value="1"/>
</dbReference>
<dbReference type="SUPFAM" id="SSF53098">
    <property type="entry name" value="Ribonuclease H-like"/>
    <property type="match status" value="1"/>
</dbReference>
<evidence type="ECO:0000313" key="11">
    <source>
        <dbReference type="Proteomes" id="UP000886812"/>
    </source>
</evidence>
<dbReference type="PANTHER" id="PTHR13620">
    <property type="entry name" value="3-5 EXONUCLEASE"/>
    <property type="match status" value="1"/>
</dbReference>
<keyword evidence="3" id="KW-0378">Hydrolase</keyword>
<dbReference type="InterPro" id="IPR051132">
    <property type="entry name" value="3-5_Exonuclease_domain"/>
</dbReference>
<evidence type="ECO:0000313" key="10">
    <source>
        <dbReference type="EMBL" id="HIV04735.1"/>
    </source>
</evidence>
<dbReference type="Proteomes" id="UP000886812">
    <property type="component" value="Unassembled WGS sequence"/>
</dbReference>
<feature type="compositionally biased region" description="Low complexity" evidence="8">
    <location>
        <begin position="243"/>
        <end position="257"/>
    </location>
</feature>
<feature type="compositionally biased region" description="Basic residues" evidence="8">
    <location>
        <begin position="230"/>
        <end position="242"/>
    </location>
</feature>
<keyword evidence="1" id="KW-0540">Nuclease</keyword>
<dbReference type="EMBL" id="DVOG01000167">
    <property type="protein sequence ID" value="HIV04735.1"/>
    <property type="molecule type" value="Genomic_DNA"/>
</dbReference>
<dbReference type="InterPro" id="IPR002562">
    <property type="entry name" value="3'-5'_exonuclease_dom"/>
</dbReference>
<gene>
    <name evidence="10" type="ORF">IAC75_06290</name>
</gene>
<evidence type="ECO:0000256" key="3">
    <source>
        <dbReference type="ARBA" id="ARBA00022801"/>
    </source>
</evidence>
<dbReference type="CDD" id="cd06141">
    <property type="entry name" value="WRN_exo"/>
    <property type="match status" value="1"/>
</dbReference>
<dbReference type="GO" id="GO:0006139">
    <property type="term" value="P:nucleobase-containing compound metabolic process"/>
    <property type="evidence" value="ECO:0007669"/>
    <property type="project" value="InterPro"/>
</dbReference>
<dbReference type="PANTHER" id="PTHR13620:SF109">
    <property type="entry name" value="3'-5' EXONUCLEASE"/>
    <property type="match status" value="1"/>
</dbReference>
<feature type="region of interest" description="Disordered" evidence="8">
    <location>
        <begin position="205"/>
        <end position="264"/>
    </location>
</feature>
<sequence>MLRIEKDFISALPLMQYGGKIVLVEDEKTAKKAVRALSREKILGFDTETRPCFRKGAGYMVSLVQLCGKNCAYLFRLDYCGGVPVLFPLFENPKILKVGVAVKDDVHHLKVRAPFDDAGFVDASRYTRAARIENTGLRALTAHFLGGRISKAAQVSNWAAKELSPQQIVYAATDAWVSRELFLKLRKLGIAPDVKSAGAIAGAEIPEPEEKAAAAPAPAPESDVPAGKKSGTRPPRRRRSRSRASAGKKSAPAKNSADSAKRAA</sequence>
<evidence type="ECO:0000256" key="5">
    <source>
        <dbReference type="ARBA" id="ARBA00022842"/>
    </source>
</evidence>
<dbReference type="Gene3D" id="3.30.420.10">
    <property type="entry name" value="Ribonuclease H-like superfamily/Ribonuclease H"/>
    <property type="match status" value="1"/>
</dbReference>
<dbReference type="InterPro" id="IPR012337">
    <property type="entry name" value="RNaseH-like_sf"/>
</dbReference>
<proteinExistence type="predicted"/>
<evidence type="ECO:0000256" key="8">
    <source>
        <dbReference type="SAM" id="MobiDB-lite"/>
    </source>
</evidence>
<keyword evidence="5" id="KW-0460">Magnesium</keyword>
<evidence type="ECO:0000256" key="7">
    <source>
        <dbReference type="ARBA" id="ARBA00042761"/>
    </source>
</evidence>